<feature type="compositionally biased region" description="Basic and acidic residues" evidence="1">
    <location>
        <begin position="260"/>
        <end position="271"/>
    </location>
</feature>
<dbReference type="CDD" id="cd00084">
    <property type="entry name" value="HMG-box_SF"/>
    <property type="match status" value="1"/>
</dbReference>
<feature type="compositionally biased region" description="Polar residues" evidence="1">
    <location>
        <begin position="159"/>
        <end position="174"/>
    </location>
</feature>
<evidence type="ECO:0000256" key="1">
    <source>
        <dbReference type="SAM" id="MobiDB-lite"/>
    </source>
</evidence>
<sequence>MTESEENEDKSSAGCDTKIRGYYQNPYINYYVRLFDLEEFKGKPVTEVAKYAGQSWRNMQETEKQEYRDMTKLATKRRKRTNVKKKMVRAKPRIEIALRIKQEQEQRDENNNEETAGAESEETAGTESKDTHETCDHDETHSSSEAFVDNTEAAETCDAIQSGTETTWHSNSEDTLVCHDFCPRPPTPMPSECSQRVCLTPSRRRKRVREEESPPPTPKRRRTRERTTRDTSPTEMSTPKRTRNTDIYDLSTLKKATKRQAKETEGNVKGKERGKKKSAKRKLSFSSDSESVYSFEPKSKRKRMTKTYHSDGGECSQYRNNTKRTYAKARKQSDKSNVKRNKQAGGWYLNSSDERTTDSE</sequence>
<evidence type="ECO:0000313" key="3">
    <source>
        <dbReference type="EMBL" id="CAG6784397.1"/>
    </source>
</evidence>
<feature type="compositionally biased region" description="Low complexity" evidence="1">
    <location>
        <begin position="284"/>
        <end position="296"/>
    </location>
</feature>
<dbReference type="Pfam" id="PF09011">
    <property type="entry name" value="HMG_box_2"/>
    <property type="match status" value="1"/>
</dbReference>
<dbReference type="Gene3D" id="1.10.30.10">
    <property type="entry name" value="High mobility group box domain"/>
    <property type="match status" value="1"/>
</dbReference>
<feature type="compositionally biased region" description="Basic and acidic residues" evidence="1">
    <location>
        <begin position="92"/>
        <end position="110"/>
    </location>
</feature>
<dbReference type="AlphaFoldDB" id="A0A8D9BJV2"/>
<feature type="region of interest" description="Disordered" evidence="1">
    <location>
        <begin position="59"/>
        <end position="360"/>
    </location>
</feature>
<feature type="compositionally biased region" description="Basic residues" evidence="1">
    <location>
        <begin position="74"/>
        <end position="91"/>
    </location>
</feature>
<dbReference type="InterPro" id="IPR009071">
    <property type="entry name" value="HMG_box_dom"/>
</dbReference>
<organism evidence="3">
    <name type="scientific">Cacopsylla melanoneura</name>
    <dbReference type="NCBI Taxonomy" id="428564"/>
    <lineage>
        <taxon>Eukaryota</taxon>
        <taxon>Metazoa</taxon>
        <taxon>Ecdysozoa</taxon>
        <taxon>Arthropoda</taxon>
        <taxon>Hexapoda</taxon>
        <taxon>Insecta</taxon>
        <taxon>Pterygota</taxon>
        <taxon>Neoptera</taxon>
        <taxon>Paraneoptera</taxon>
        <taxon>Hemiptera</taxon>
        <taxon>Sternorrhyncha</taxon>
        <taxon>Psylloidea</taxon>
        <taxon>Psyllidae</taxon>
        <taxon>Psyllinae</taxon>
        <taxon>Cacopsylla</taxon>
    </lineage>
</organism>
<feature type="compositionally biased region" description="Basic residues" evidence="1">
    <location>
        <begin position="321"/>
        <end position="330"/>
    </location>
</feature>
<feature type="compositionally biased region" description="Basic and acidic residues" evidence="1">
    <location>
        <begin position="60"/>
        <end position="71"/>
    </location>
</feature>
<dbReference type="InterPro" id="IPR036910">
    <property type="entry name" value="HMG_box_dom_sf"/>
</dbReference>
<reference evidence="3" key="1">
    <citation type="submission" date="2021-05" db="EMBL/GenBank/DDBJ databases">
        <authorList>
            <person name="Alioto T."/>
            <person name="Alioto T."/>
            <person name="Gomez Garrido J."/>
        </authorList>
    </citation>
    <scope>NUCLEOTIDE SEQUENCE</scope>
</reference>
<dbReference type="SUPFAM" id="SSF47095">
    <property type="entry name" value="HMG-box"/>
    <property type="match status" value="1"/>
</dbReference>
<feature type="compositionally biased region" description="Basic residues" evidence="1">
    <location>
        <begin position="272"/>
        <end position="283"/>
    </location>
</feature>
<protein>
    <recommendedName>
        <fullName evidence="2">HMG box domain-containing protein</fullName>
    </recommendedName>
</protein>
<dbReference type="GO" id="GO:0005634">
    <property type="term" value="C:nucleus"/>
    <property type="evidence" value="ECO:0007669"/>
    <property type="project" value="UniProtKB-ARBA"/>
</dbReference>
<dbReference type="EMBL" id="HBUF01637230">
    <property type="protein sequence ID" value="CAG6784397.1"/>
    <property type="molecule type" value="Transcribed_RNA"/>
</dbReference>
<feature type="domain" description="HMG box" evidence="2">
    <location>
        <begin position="44"/>
        <end position="83"/>
    </location>
</feature>
<feature type="compositionally biased region" description="Basic and acidic residues" evidence="1">
    <location>
        <begin position="127"/>
        <end position="142"/>
    </location>
</feature>
<accession>A0A8D9BJV2</accession>
<name>A0A8D9BJV2_9HEMI</name>
<proteinExistence type="predicted"/>
<evidence type="ECO:0000259" key="2">
    <source>
        <dbReference type="Pfam" id="PF09011"/>
    </source>
</evidence>